<dbReference type="RefSeq" id="XP_004992820.1">
    <property type="nucleotide sequence ID" value="XM_004992763.1"/>
</dbReference>
<dbReference type="GeneID" id="16073391"/>
<keyword evidence="8" id="KW-1185">Reference proteome</keyword>
<comment type="similarity">
    <text evidence="2">Belongs to the KIF-binding protein family.</text>
</comment>
<evidence type="ECO:0000256" key="3">
    <source>
        <dbReference type="ARBA" id="ARBA00016840"/>
    </source>
</evidence>
<dbReference type="OMA" id="ICRECWY"/>
<proteinExistence type="inferred from homology"/>
<dbReference type="InParanoid" id="F2UD68"/>
<dbReference type="eggNOG" id="ENOG502QPZT">
    <property type="taxonomic scope" value="Eukaryota"/>
</dbReference>
<dbReference type="InterPro" id="IPR022083">
    <property type="entry name" value="KBP"/>
</dbReference>
<dbReference type="Pfam" id="PF12309">
    <property type="entry name" value="KBP_C"/>
    <property type="match status" value="1"/>
</dbReference>
<dbReference type="AlphaFoldDB" id="F2UD68"/>
<dbReference type="SUPFAM" id="SSF48452">
    <property type="entry name" value="TPR-like"/>
    <property type="match status" value="1"/>
</dbReference>
<gene>
    <name evidence="7" type="ORF">PTSG_12368</name>
</gene>
<organism evidence="8">
    <name type="scientific">Salpingoeca rosetta (strain ATCC 50818 / BSB-021)</name>
    <dbReference type="NCBI Taxonomy" id="946362"/>
    <lineage>
        <taxon>Eukaryota</taxon>
        <taxon>Choanoflagellata</taxon>
        <taxon>Craspedida</taxon>
        <taxon>Salpingoecidae</taxon>
        <taxon>Salpingoeca</taxon>
    </lineage>
</organism>
<feature type="region of interest" description="Disordered" evidence="6">
    <location>
        <begin position="1"/>
        <end position="70"/>
    </location>
</feature>
<dbReference type="GO" id="GO:0005856">
    <property type="term" value="C:cytoskeleton"/>
    <property type="evidence" value="ECO:0007669"/>
    <property type="project" value="UniProtKB-SubCell"/>
</dbReference>
<evidence type="ECO:0000313" key="7">
    <source>
        <dbReference type="EMBL" id="EGD74563.1"/>
    </source>
</evidence>
<dbReference type="InterPro" id="IPR011990">
    <property type="entry name" value="TPR-like_helical_dom_sf"/>
</dbReference>
<evidence type="ECO:0000256" key="1">
    <source>
        <dbReference type="ARBA" id="ARBA00004245"/>
    </source>
</evidence>
<keyword evidence="4" id="KW-0963">Cytoplasm</keyword>
<evidence type="ECO:0000256" key="2">
    <source>
        <dbReference type="ARBA" id="ARBA00010305"/>
    </source>
</evidence>
<dbReference type="PANTHER" id="PTHR46321:SF1">
    <property type="entry name" value="KIF-BINDING PROTEIN"/>
    <property type="match status" value="1"/>
</dbReference>
<evidence type="ECO:0000256" key="5">
    <source>
        <dbReference type="ARBA" id="ARBA00023212"/>
    </source>
</evidence>
<comment type="subcellular location">
    <subcellularLocation>
        <location evidence="1">Cytoplasm</location>
        <location evidence="1">Cytoskeleton</location>
    </subcellularLocation>
</comment>
<dbReference type="EMBL" id="GL832969">
    <property type="protein sequence ID" value="EGD74563.1"/>
    <property type="molecule type" value="Genomic_DNA"/>
</dbReference>
<evidence type="ECO:0000313" key="8">
    <source>
        <dbReference type="Proteomes" id="UP000007799"/>
    </source>
</evidence>
<feature type="compositionally biased region" description="Acidic residues" evidence="6">
    <location>
        <begin position="60"/>
        <end position="70"/>
    </location>
</feature>
<dbReference type="KEGG" id="sre:PTSG_12368"/>
<protein>
    <recommendedName>
        <fullName evidence="3">KIF-binding protein</fullName>
    </recommendedName>
</protein>
<dbReference type="OrthoDB" id="409897at2759"/>
<dbReference type="Gene3D" id="1.25.40.10">
    <property type="entry name" value="Tetratricopeptide repeat domain"/>
    <property type="match status" value="1"/>
</dbReference>
<dbReference type="FunCoup" id="F2UD68">
    <property type="interactions" value="871"/>
</dbReference>
<feature type="compositionally biased region" description="Basic and acidic residues" evidence="6">
    <location>
        <begin position="40"/>
        <end position="52"/>
    </location>
</feature>
<name>F2UD68_SALR5</name>
<accession>F2UD68</accession>
<keyword evidence="5" id="KW-0206">Cytoskeleton</keyword>
<reference evidence="7" key="1">
    <citation type="submission" date="2009-08" db="EMBL/GenBank/DDBJ databases">
        <title>Annotation of Salpingoeca rosetta.</title>
        <authorList>
            <consortium name="The Broad Institute Genome Sequencing Platform"/>
            <person name="Russ C."/>
            <person name="Cuomo C."/>
            <person name="Burger G."/>
            <person name="Gray M.W."/>
            <person name="Holland P.W.H."/>
            <person name="King N."/>
            <person name="Lang F.B.F."/>
            <person name="Roger A.J."/>
            <person name="Ruiz-Trillo I."/>
            <person name="Young S.K."/>
            <person name="Zeng Q."/>
            <person name="Gargeya S."/>
            <person name="Alvarado L."/>
            <person name="Berlin A."/>
            <person name="Chapman S.B."/>
            <person name="Chen Z."/>
            <person name="Freedman E."/>
            <person name="Gellesch M."/>
            <person name="Goldberg J."/>
            <person name="Griggs A."/>
            <person name="Gujja S."/>
            <person name="Heilman E."/>
            <person name="Heiman D."/>
            <person name="Howarth C."/>
            <person name="Mehta T."/>
            <person name="Neiman D."/>
            <person name="Pearson M."/>
            <person name="Roberts A."/>
            <person name="Saif S."/>
            <person name="Shea T."/>
            <person name="Shenoy N."/>
            <person name="Sisk P."/>
            <person name="Stolte C."/>
            <person name="Sykes S."/>
            <person name="White J."/>
            <person name="Yandava C."/>
            <person name="Haas B."/>
            <person name="Nusbaum C."/>
            <person name="Birren B."/>
        </authorList>
    </citation>
    <scope>NUCLEOTIDE SEQUENCE [LARGE SCALE GENOMIC DNA]</scope>
    <source>
        <strain evidence="7">ATCC 50818</strain>
    </source>
</reference>
<dbReference type="Proteomes" id="UP000007799">
    <property type="component" value="Unassembled WGS sequence"/>
</dbReference>
<sequence length="640" mass="72554">MDDDVVLDADALNLREEEKEEGSNDDGGRQRGGDGQGEGGDQHGVGEAEPRQDGSGGGGEGEEGDGEGEEELKAPLRGVIGAVRVEDLPAPAEHTFNTYLVDEAHPLYIKAMDHLRKEPDEDRPYDHMYKCRDELKQLQAAIKVKGEELSVQHEHRQVLKCCLARLDNIIGSLFVDTDEISEGCKLLEQAIDVGEPVPTMLGTCVLDGMNRLGIVWADRKEFSRALDMLQRAKALYVALKAQDDAPWGRCELLPVQGDEERMDELENTYTHCLFYLAQCYMQLDQPGKSAEYCQQTLARQYETGQFDKLDWATNAAAISQYYLSENAFSDARMYLACAQAVADTEERDDEDTQQKKAAIAQCWVKYHLTLLNASWELVQGNVSEEDVKSTLEPALPLHVPNMHTYIHRTPTTLARTSEDARKYFLQGQKWIQAALKFFTLDEHASGHVACVQDHSQLYRMLAQFEENSDHAAKMHKRRVDMLENTLNELNPQYYLAVCKQLAFELGNACQDMMDLKLAKFNAQTPDVKLMAKITKLGSKSIMYFQRFIDLHRDHKKALPETYEDGAAKGVMTAHFTIARVYSKLLAPDKAQRVKNLKECLRYHQYIVDYCENHPDFTEFARELELSKEMVQLLPAQIQRI</sequence>
<dbReference type="STRING" id="946362.F2UD68"/>
<evidence type="ECO:0000256" key="6">
    <source>
        <dbReference type="SAM" id="MobiDB-lite"/>
    </source>
</evidence>
<dbReference type="PANTHER" id="PTHR46321">
    <property type="entry name" value="KIF1-BINDING PROTEIN"/>
    <property type="match status" value="1"/>
</dbReference>
<evidence type="ECO:0000256" key="4">
    <source>
        <dbReference type="ARBA" id="ARBA00022490"/>
    </source>
</evidence>